<accession>A0A8S5RZA6</accession>
<dbReference type="EMBL" id="BK032510">
    <property type="protein sequence ID" value="DAF44008.1"/>
    <property type="molecule type" value="Genomic_DNA"/>
</dbReference>
<proteinExistence type="predicted"/>
<sequence>MIEEGFEEFVDNMLKKQEQQIKERQDCNRRLLEIVGHMVEKYPELRFGQILYALSIYQAGRDFFNDESRVMLDRVEVKFKKFE</sequence>
<evidence type="ECO:0000313" key="1">
    <source>
        <dbReference type="EMBL" id="DAF44008.1"/>
    </source>
</evidence>
<organism evidence="1">
    <name type="scientific">Myoviridae sp. ctNQV2</name>
    <dbReference type="NCBI Taxonomy" id="2827683"/>
    <lineage>
        <taxon>Viruses</taxon>
        <taxon>Duplodnaviria</taxon>
        <taxon>Heunggongvirae</taxon>
        <taxon>Uroviricota</taxon>
        <taxon>Caudoviricetes</taxon>
    </lineage>
</organism>
<protein>
    <submittedName>
        <fullName evidence="1">Uncharacterized protein</fullName>
    </submittedName>
</protein>
<reference evidence="1" key="1">
    <citation type="journal article" date="2021" name="Proc. Natl. Acad. Sci. U.S.A.">
        <title>A Catalog of Tens of Thousands of Viruses from Human Metagenomes Reveals Hidden Associations with Chronic Diseases.</title>
        <authorList>
            <person name="Tisza M.J."/>
            <person name="Buck C.B."/>
        </authorList>
    </citation>
    <scope>NUCLEOTIDE SEQUENCE</scope>
    <source>
        <strain evidence="1">CtNQV2</strain>
    </source>
</reference>
<name>A0A8S5RZA6_9CAUD</name>